<accession>A0A6N2T641</accession>
<proteinExistence type="predicted"/>
<sequence length="72" mass="8221">MGLPQMLTTVQVARLFGAETPEEIKTRQAYLAQLRFRGQGPRFVKHGRMILYPQSAVAEWLEEGETNCTRNV</sequence>
<gene>
    <name evidence="1" type="ORF">BDLFYP24_01820</name>
</gene>
<dbReference type="RefSeq" id="WP_202975851.1">
    <property type="nucleotide sequence ID" value="NZ_CACRSP010000004.1"/>
</dbReference>
<dbReference type="AlphaFoldDB" id="A0A6N2T641"/>
<evidence type="ECO:0008006" key="2">
    <source>
        <dbReference type="Google" id="ProtNLM"/>
    </source>
</evidence>
<reference evidence="1" key="1">
    <citation type="submission" date="2019-11" db="EMBL/GenBank/DDBJ databases">
        <authorList>
            <person name="Feng L."/>
        </authorList>
    </citation>
    <scope>NUCLEOTIDE SEQUENCE</scope>
    <source>
        <strain evidence="1">BdentiumLFYP24</strain>
    </source>
</reference>
<organism evidence="1">
    <name type="scientific">Bifidobacterium dentium</name>
    <dbReference type="NCBI Taxonomy" id="1689"/>
    <lineage>
        <taxon>Bacteria</taxon>
        <taxon>Bacillati</taxon>
        <taxon>Actinomycetota</taxon>
        <taxon>Actinomycetes</taxon>
        <taxon>Bifidobacteriales</taxon>
        <taxon>Bifidobacteriaceae</taxon>
        <taxon>Bifidobacterium</taxon>
    </lineage>
</organism>
<name>A0A6N2T641_9BIFI</name>
<dbReference type="EMBL" id="CACRSP010000004">
    <property type="protein sequence ID" value="VYT00463.1"/>
    <property type="molecule type" value="Genomic_DNA"/>
</dbReference>
<protein>
    <recommendedName>
        <fullName evidence="2">Helix-turn-helix domain-containing protein</fullName>
    </recommendedName>
</protein>
<evidence type="ECO:0000313" key="1">
    <source>
        <dbReference type="EMBL" id="VYT00463.1"/>
    </source>
</evidence>